<name>A0A3G8M768_9HYPH</name>
<dbReference type="KEGG" id="mros:EHO51_13130"/>
<feature type="compositionally biased region" description="Basic residues" evidence="2">
    <location>
        <begin position="629"/>
        <end position="640"/>
    </location>
</feature>
<dbReference type="InterPro" id="IPR002035">
    <property type="entry name" value="VWF_A"/>
</dbReference>
<dbReference type="Gene3D" id="3.40.50.410">
    <property type="entry name" value="von Willebrand factor, type A domain"/>
    <property type="match status" value="1"/>
</dbReference>
<feature type="region of interest" description="Disordered" evidence="2">
    <location>
        <begin position="221"/>
        <end position="313"/>
    </location>
</feature>
<dbReference type="Proteomes" id="UP000273982">
    <property type="component" value="Chromosome"/>
</dbReference>
<dbReference type="InterPro" id="IPR006538">
    <property type="entry name" value="CobT"/>
</dbReference>
<accession>A0A3G8M768</accession>
<feature type="domain" description="VWFA" evidence="3">
    <location>
        <begin position="414"/>
        <end position="605"/>
    </location>
</feature>
<dbReference type="AlphaFoldDB" id="A0A3G8M768"/>
<protein>
    <recommendedName>
        <fullName evidence="1">Cobaltochelatase subunit CobT</fullName>
        <ecNumber evidence="1">6.6.1.2</ecNumber>
    </recommendedName>
</protein>
<dbReference type="PANTHER" id="PTHR41248">
    <property type="entry name" value="NORD PROTEIN"/>
    <property type="match status" value="1"/>
</dbReference>
<feature type="region of interest" description="Disordered" evidence="2">
    <location>
        <begin position="617"/>
        <end position="640"/>
    </location>
</feature>
<dbReference type="InterPro" id="IPR036465">
    <property type="entry name" value="vWFA_dom_sf"/>
</dbReference>
<evidence type="ECO:0000256" key="2">
    <source>
        <dbReference type="SAM" id="MobiDB-lite"/>
    </source>
</evidence>
<evidence type="ECO:0000259" key="3">
    <source>
        <dbReference type="PROSITE" id="PS50234"/>
    </source>
</evidence>
<feature type="region of interest" description="Disordered" evidence="2">
    <location>
        <begin position="1"/>
        <end position="21"/>
    </location>
</feature>
<dbReference type="PROSITE" id="PS50234">
    <property type="entry name" value="VWFA"/>
    <property type="match status" value="1"/>
</dbReference>
<dbReference type="SUPFAM" id="SSF53300">
    <property type="entry name" value="vWA-like"/>
    <property type="match status" value="1"/>
</dbReference>
<keyword evidence="4" id="KW-0436">Ligase</keyword>
<evidence type="ECO:0000313" key="4">
    <source>
        <dbReference type="EMBL" id="AZG77597.1"/>
    </source>
</evidence>
<dbReference type="EMBL" id="CP034086">
    <property type="protein sequence ID" value="AZG77597.1"/>
    <property type="molecule type" value="Genomic_DNA"/>
</dbReference>
<dbReference type="SMART" id="SM00327">
    <property type="entry name" value="VWA"/>
    <property type="match status" value="1"/>
</dbReference>
<dbReference type="PANTHER" id="PTHR41248:SF1">
    <property type="entry name" value="NORD PROTEIN"/>
    <property type="match status" value="1"/>
</dbReference>
<organism evidence="4 5">
    <name type="scientific">Methylocystis rosea</name>
    <dbReference type="NCBI Taxonomy" id="173366"/>
    <lineage>
        <taxon>Bacteria</taxon>
        <taxon>Pseudomonadati</taxon>
        <taxon>Pseudomonadota</taxon>
        <taxon>Alphaproteobacteria</taxon>
        <taxon>Hyphomicrobiales</taxon>
        <taxon>Methylocystaceae</taxon>
        <taxon>Methylocystis</taxon>
    </lineage>
</organism>
<dbReference type="PIRSF" id="PIRSF031715">
    <property type="entry name" value="Cob_chel_CobT"/>
    <property type="match status" value="1"/>
</dbReference>
<evidence type="ECO:0000313" key="5">
    <source>
        <dbReference type="Proteomes" id="UP000273982"/>
    </source>
</evidence>
<proteinExistence type="predicted"/>
<dbReference type="GO" id="GO:0009236">
    <property type="term" value="P:cobalamin biosynthetic process"/>
    <property type="evidence" value="ECO:0007669"/>
    <property type="project" value="UniProtKB-UniRule"/>
</dbReference>
<dbReference type="GO" id="GO:0051116">
    <property type="term" value="F:cobaltochelatase activity"/>
    <property type="evidence" value="ECO:0007669"/>
    <property type="project" value="UniProtKB-UniRule"/>
</dbReference>
<sequence>MSAPTNRRPASPKEAPQEPFKRAVAGAMRAMARSPALEVNFAPERPSLIAGADGAKARLTEPPRKLNVKDAAILRGQADSLALRLACHDDALHRRYAPEPMAARAAFDALEQARCESIGAMRMPGVAANIGAMLDDRYQRSHADQIEGRDDAPLEDALALLARQRLTGLNPPQHAQKIVELWRDTLEERAGADLDRLSGAVEDQKLFAQIVRELLSHLDMASGEAPDETNADEESEDAPQNPDQSESDDRDDEESKSAAEMDTALAAEDAEQEGESDSAEAPYGETEREADAGDAEEAAEARHPATNAAERAGADYHAYTTRFDEIIRAEELCDVEELDRLRAYLDKQLLHLSSVVGRLANRLQRRLMAQQSRSWEFDLEEGMLDPARLPRIIIDPQQPLSFKREKDMDFRDTVVTLLLDNSGSMRGRPITVAATCADILARTLERCGVKVEILGFTTRAWKGGQSREAWIAEGKSANPGRLNDIRHIIYKAADAPWRRARRNLGLMMREGLLKENIDGEALDWAHRRLLARTEQRRILMMISDGAPVDDSTLSVNAGNYLERHLRQIIHEIESKSPVELIAIGIGHDVTRYYRRAVTIVDAEELGGAMTEKLAELFSESAAPAPPPTQRRRAPVAAARR</sequence>
<dbReference type="InterPro" id="IPR025861">
    <property type="entry name" value="CobT_VWA_dom"/>
</dbReference>
<dbReference type="EC" id="6.6.1.2" evidence="1"/>
<gene>
    <name evidence="4" type="primary">cobT</name>
    <name evidence="4" type="ORF">EHO51_13130</name>
</gene>
<feature type="compositionally biased region" description="Acidic residues" evidence="2">
    <location>
        <begin position="268"/>
        <end position="278"/>
    </location>
</feature>
<dbReference type="CDD" id="cd01454">
    <property type="entry name" value="vWA_norD_type"/>
    <property type="match status" value="1"/>
</dbReference>
<dbReference type="NCBIfam" id="TIGR01651">
    <property type="entry name" value="CobT"/>
    <property type="match status" value="1"/>
</dbReference>
<dbReference type="RefSeq" id="WP_124739259.1">
    <property type="nucleotide sequence ID" value="NZ_CP034086.1"/>
</dbReference>
<dbReference type="Pfam" id="PF11775">
    <property type="entry name" value="CobT_C"/>
    <property type="match status" value="1"/>
</dbReference>
<dbReference type="Pfam" id="PF06213">
    <property type="entry name" value="CobT"/>
    <property type="match status" value="1"/>
</dbReference>
<reference evidence="4 5" key="1">
    <citation type="submission" date="2018-11" db="EMBL/GenBank/DDBJ databases">
        <title>Genome squencing of methanotrophic bacteria isolated from alkaline groundwater in Korea.</title>
        <authorList>
            <person name="Nguyen L.N."/>
        </authorList>
    </citation>
    <scope>NUCLEOTIDE SEQUENCE [LARGE SCALE GENOMIC DNA]</scope>
    <source>
        <strain evidence="4 5">GW6</strain>
    </source>
</reference>
<dbReference type="InterPro" id="IPR051928">
    <property type="entry name" value="NorD/CobT"/>
</dbReference>
<feature type="compositionally biased region" description="Acidic residues" evidence="2">
    <location>
        <begin position="225"/>
        <end position="237"/>
    </location>
</feature>
<evidence type="ECO:0000256" key="1">
    <source>
        <dbReference type="NCBIfam" id="TIGR01651"/>
    </source>
</evidence>